<sequence>MKLTKIFAGMAAAAIATSAMAMTAFAADAGKGPNNDDGVSVFGVYIGMTKDEAIANSVLQEDGKEPDDWTTVPVKVTIDEIKFDDNVVTANGTGMMYWQGDELKFELVNVYNDDVNGGKDGATTVFTTLPSKTIEVTFTIDGLSSDLSGKAYVGGGFQTAGADWSSTFFGNKPDGVNPAGTTFEMPDVTGNGTYTAKVFFPDQGGDNTSSGTDSKADSTADSKKDSKTDSKTDSKANSTAATTSSKAGTTGTTTATSSSAASDNTAATGATAGIALAGIALAGAAIVVSKRK</sequence>
<keyword evidence="2" id="KW-0472">Membrane</keyword>
<comment type="caution">
    <text evidence="4">The sequence shown here is derived from an EMBL/GenBank/DDBJ whole genome shotgun (WGS) entry which is preliminary data.</text>
</comment>
<keyword evidence="2" id="KW-0812">Transmembrane</keyword>
<dbReference type="AlphaFoldDB" id="A0AAE3LH23"/>
<evidence type="ECO:0000256" key="1">
    <source>
        <dbReference type="SAM" id="MobiDB-lite"/>
    </source>
</evidence>
<organism evidence="4 5">
    <name type="scientific">Hominimerdicola aceti</name>
    <dbReference type="NCBI Taxonomy" id="2981726"/>
    <lineage>
        <taxon>Bacteria</taxon>
        <taxon>Bacillati</taxon>
        <taxon>Bacillota</taxon>
        <taxon>Clostridia</taxon>
        <taxon>Eubacteriales</taxon>
        <taxon>Oscillospiraceae</taxon>
        <taxon>Hominimerdicola</taxon>
    </lineage>
</organism>
<keyword evidence="5" id="KW-1185">Reference proteome</keyword>
<dbReference type="NCBIfam" id="NF033846">
    <property type="entry name" value="Rumino_NPXTG"/>
    <property type="match status" value="1"/>
</dbReference>
<evidence type="ECO:0000313" key="4">
    <source>
        <dbReference type="EMBL" id="MCU6705118.1"/>
    </source>
</evidence>
<protein>
    <submittedName>
        <fullName evidence="4">NPXTG-anchored protein</fullName>
    </submittedName>
</protein>
<accession>A0AAE3LH23</accession>
<evidence type="ECO:0000256" key="3">
    <source>
        <dbReference type="SAM" id="SignalP"/>
    </source>
</evidence>
<evidence type="ECO:0000313" key="5">
    <source>
        <dbReference type="Proteomes" id="UP001208131"/>
    </source>
</evidence>
<feature type="region of interest" description="Disordered" evidence="1">
    <location>
        <begin position="199"/>
        <end position="264"/>
    </location>
</feature>
<reference evidence="4 5" key="1">
    <citation type="journal article" date="2021" name="ISME Commun">
        <title>Automated analysis of genomic sequences facilitates high-throughput and comprehensive description of bacteria.</title>
        <authorList>
            <person name="Hitch T.C.A."/>
        </authorList>
    </citation>
    <scope>NUCLEOTIDE SEQUENCE [LARGE SCALE GENOMIC DNA]</scope>
    <source>
        <strain evidence="4 5">Sanger_31</strain>
    </source>
</reference>
<feature type="transmembrane region" description="Helical" evidence="2">
    <location>
        <begin position="266"/>
        <end position="288"/>
    </location>
</feature>
<keyword evidence="3" id="KW-0732">Signal</keyword>
<name>A0AAE3LH23_9FIRM</name>
<proteinExistence type="predicted"/>
<keyword evidence="2" id="KW-1133">Transmembrane helix</keyword>
<dbReference type="RefSeq" id="WP_046441495.1">
    <property type="nucleotide sequence ID" value="NZ_JAOQJZ010000003.1"/>
</dbReference>
<dbReference type="EMBL" id="JAOQJZ010000003">
    <property type="protein sequence ID" value="MCU6705118.1"/>
    <property type="molecule type" value="Genomic_DNA"/>
</dbReference>
<feature type="compositionally biased region" description="Low complexity" evidence="1">
    <location>
        <begin position="235"/>
        <end position="264"/>
    </location>
</feature>
<dbReference type="Proteomes" id="UP001208131">
    <property type="component" value="Unassembled WGS sequence"/>
</dbReference>
<gene>
    <name evidence="4" type="ORF">OCV57_04135</name>
</gene>
<feature type="signal peptide" evidence="3">
    <location>
        <begin position="1"/>
        <end position="26"/>
    </location>
</feature>
<evidence type="ECO:0000256" key="2">
    <source>
        <dbReference type="SAM" id="Phobius"/>
    </source>
</evidence>
<feature type="chain" id="PRO_5042013284" evidence="3">
    <location>
        <begin position="27"/>
        <end position="292"/>
    </location>
</feature>
<feature type="compositionally biased region" description="Basic and acidic residues" evidence="1">
    <location>
        <begin position="214"/>
        <end position="234"/>
    </location>
</feature>